<protein>
    <submittedName>
        <fullName evidence="1">Type VI secretion system ImpM family protein</fullName>
    </submittedName>
</protein>
<evidence type="ECO:0000313" key="1">
    <source>
        <dbReference type="EMBL" id="TCS41292.1"/>
    </source>
</evidence>
<comment type="caution">
    <text evidence="1">The sequence shown here is derived from an EMBL/GenBank/DDBJ whole genome shotgun (WGS) entry which is preliminary data.</text>
</comment>
<gene>
    <name evidence="1" type="ORF">BCF53_10623</name>
</gene>
<dbReference type="OrthoDB" id="9801841at2"/>
<accession>A0A4R3I7V3</accession>
<evidence type="ECO:0000313" key="2">
    <source>
        <dbReference type="Proteomes" id="UP000295793"/>
    </source>
</evidence>
<name>A0A4R3I7V3_9GAMM</name>
<reference evidence="1 2" key="1">
    <citation type="submission" date="2019-03" db="EMBL/GenBank/DDBJ databases">
        <title>Genomic Encyclopedia of Archaeal and Bacterial Type Strains, Phase II (KMG-II): from individual species to whole genera.</title>
        <authorList>
            <person name="Goeker M."/>
        </authorList>
    </citation>
    <scope>NUCLEOTIDE SEQUENCE [LARGE SCALE GENOMIC DNA]</scope>
    <source>
        <strain evidence="1 2">DSM 15388</strain>
    </source>
</reference>
<organism evidence="1 2">
    <name type="scientific">Reinekea marinisedimentorum</name>
    <dbReference type="NCBI Taxonomy" id="230495"/>
    <lineage>
        <taxon>Bacteria</taxon>
        <taxon>Pseudomonadati</taxon>
        <taxon>Pseudomonadota</taxon>
        <taxon>Gammaproteobacteria</taxon>
        <taxon>Oceanospirillales</taxon>
        <taxon>Saccharospirillaceae</taxon>
        <taxon>Reinekea</taxon>
    </lineage>
</organism>
<sequence>MFRRKQPKVAVEVEVPRLSITGAYGKLPTESDFIQIDSNWREVRALDEILQSFYSELSRNQRLEHFRGCGLLLTGGSDRQGLVATVNPSEDKTGRFYPFVLFNRLADASFYNRPDATFTAGLSAIEDAIGEELQQADVNSSWLGLLKAQPEHVSPIDTRRAKRKAMELAEQVSLEDWLNELAGNDMQLREHLIGGTLLLIRQLKQSRVHRAYHGIWLPLLSGTKRHSSIAFWLQLLTGVMNSGSWRPDIVWTTSGANDRLFILTKPLTLSSLQATADAQAALAAFLGWNDVMDVGGLPDEIKANAQQWVSKPEANLLDVAIEWYQLV</sequence>
<dbReference type="InterPro" id="IPR038225">
    <property type="entry name" value="TagF_sf"/>
</dbReference>
<keyword evidence="2" id="KW-1185">Reference proteome</keyword>
<dbReference type="InterPro" id="IPR017748">
    <property type="entry name" value="TagF"/>
</dbReference>
<dbReference type="NCBIfam" id="TIGR03373">
    <property type="entry name" value="VI_minor_4"/>
    <property type="match status" value="1"/>
</dbReference>
<dbReference type="Pfam" id="PF09867">
    <property type="entry name" value="TagF_N"/>
    <property type="match status" value="1"/>
</dbReference>
<dbReference type="AlphaFoldDB" id="A0A4R3I7V3"/>
<dbReference type="EMBL" id="SLZR01000006">
    <property type="protein sequence ID" value="TCS41292.1"/>
    <property type="molecule type" value="Genomic_DNA"/>
</dbReference>
<proteinExistence type="predicted"/>
<dbReference type="Gene3D" id="3.40.1730.10">
    <property type="entry name" value="pa0076 domain"/>
    <property type="match status" value="1"/>
</dbReference>
<dbReference type="Proteomes" id="UP000295793">
    <property type="component" value="Unassembled WGS sequence"/>
</dbReference>